<comment type="caution">
    <text evidence="2">The sequence shown here is derived from an EMBL/GenBank/DDBJ whole genome shotgun (WGS) entry which is preliminary data.</text>
</comment>
<evidence type="ECO:0000256" key="1">
    <source>
        <dbReference type="SAM" id="MobiDB-lite"/>
    </source>
</evidence>
<accession>A0ABU4CJS4</accession>
<evidence type="ECO:0000313" key="2">
    <source>
        <dbReference type="EMBL" id="MDV6283562.1"/>
    </source>
</evidence>
<protein>
    <submittedName>
        <fullName evidence="2">Uncharacterized protein</fullName>
    </submittedName>
</protein>
<organism evidence="2 3">
    <name type="scientific">Rhodococcus jostii</name>
    <dbReference type="NCBI Taxonomy" id="132919"/>
    <lineage>
        <taxon>Bacteria</taxon>
        <taxon>Bacillati</taxon>
        <taxon>Actinomycetota</taxon>
        <taxon>Actinomycetes</taxon>
        <taxon>Mycobacteriales</taxon>
        <taxon>Nocardiaceae</taxon>
        <taxon>Rhodococcus</taxon>
    </lineage>
</organism>
<proteinExistence type="predicted"/>
<dbReference type="Proteomes" id="UP001185737">
    <property type="component" value="Unassembled WGS sequence"/>
</dbReference>
<dbReference type="EMBL" id="JAWLKA010000014">
    <property type="protein sequence ID" value="MDV6283562.1"/>
    <property type="molecule type" value="Genomic_DNA"/>
</dbReference>
<sequence length="94" mass="10706">MVSTTNDAKYRPAASLMIVTEDGSEGRSRDQATSNSPTFATYSFPFGRIENPLRVSRIACRLSRRDRNRGAPTLRPFRFPESESNQFRYARRAS</sequence>
<name>A0ABU4CJS4_RHOJO</name>
<reference evidence="2 3" key="1">
    <citation type="submission" date="2023-10" db="EMBL/GenBank/DDBJ databases">
        <title>Development of a sustainable strategy for remediation of hydrocarbon-contaminated territories based on the waste exchange concept.</title>
        <authorList>
            <person name="Krivoruchko A."/>
        </authorList>
    </citation>
    <scope>NUCLEOTIDE SEQUENCE [LARGE SCALE GENOMIC DNA]</scope>
    <source>
        <strain evidence="2 3">IEGM 60</strain>
    </source>
</reference>
<evidence type="ECO:0000313" key="3">
    <source>
        <dbReference type="Proteomes" id="UP001185737"/>
    </source>
</evidence>
<keyword evidence="3" id="KW-1185">Reference proteome</keyword>
<gene>
    <name evidence="2" type="ORF">R3Q59_23985</name>
</gene>
<dbReference type="RefSeq" id="WP_317569754.1">
    <property type="nucleotide sequence ID" value="NZ_JAWLKA010000014.1"/>
</dbReference>
<feature type="region of interest" description="Disordered" evidence="1">
    <location>
        <begin position="64"/>
        <end position="94"/>
    </location>
</feature>